<keyword evidence="12" id="KW-1185">Reference proteome</keyword>
<feature type="chain" id="PRO_5039346593" description="Ig-like domain-containing protein" evidence="9">
    <location>
        <begin position="23"/>
        <end position="432"/>
    </location>
</feature>
<feature type="region of interest" description="Disordered" evidence="7">
    <location>
        <begin position="392"/>
        <end position="432"/>
    </location>
</feature>
<comment type="caution">
    <text evidence="11">The sequence shown here is derived from an EMBL/GenBank/DDBJ whole genome shotgun (WGS) entry which is preliminary data.</text>
</comment>
<dbReference type="InterPro" id="IPR007110">
    <property type="entry name" value="Ig-like_dom"/>
</dbReference>
<evidence type="ECO:0000256" key="2">
    <source>
        <dbReference type="ARBA" id="ARBA00022729"/>
    </source>
</evidence>
<dbReference type="GO" id="GO:0050863">
    <property type="term" value="P:regulation of T cell activation"/>
    <property type="evidence" value="ECO:0007669"/>
    <property type="project" value="UniProtKB-ARBA"/>
</dbReference>
<evidence type="ECO:0000256" key="1">
    <source>
        <dbReference type="ARBA" id="ARBA00004370"/>
    </source>
</evidence>
<dbReference type="GO" id="GO:0001817">
    <property type="term" value="P:regulation of cytokine production"/>
    <property type="evidence" value="ECO:0007669"/>
    <property type="project" value="TreeGrafter"/>
</dbReference>
<evidence type="ECO:0000256" key="7">
    <source>
        <dbReference type="SAM" id="MobiDB-lite"/>
    </source>
</evidence>
<dbReference type="Pfam" id="PF07686">
    <property type="entry name" value="V-set"/>
    <property type="match status" value="2"/>
</dbReference>
<dbReference type="GO" id="GO:0009897">
    <property type="term" value="C:external side of plasma membrane"/>
    <property type="evidence" value="ECO:0007669"/>
    <property type="project" value="TreeGrafter"/>
</dbReference>
<feature type="domain" description="Ig-like" evidence="10">
    <location>
        <begin position="133"/>
        <end position="252"/>
    </location>
</feature>
<organism evidence="11 12">
    <name type="scientific">Mauremys mutica</name>
    <name type="common">yellowpond turtle</name>
    <dbReference type="NCBI Taxonomy" id="74926"/>
    <lineage>
        <taxon>Eukaryota</taxon>
        <taxon>Metazoa</taxon>
        <taxon>Chordata</taxon>
        <taxon>Craniata</taxon>
        <taxon>Vertebrata</taxon>
        <taxon>Euteleostomi</taxon>
        <taxon>Archelosauria</taxon>
        <taxon>Testudinata</taxon>
        <taxon>Testudines</taxon>
        <taxon>Cryptodira</taxon>
        <taxon>Durocryptodira</taxon>
        <taxon>Testudinoidea</taxon>
        <taxon>Geoemydidae</taxon>
        <taxon>Geoemydinae</taxon>
        <taxon>Mauremys</taxon>
    </lineage>
</organism>
<evidence type="ECO:0000256" key="5">
    <source>
        <dbReference type="ARBA" id="ARBA00023180"/>
    </source>
</evidence>
<protein>
    <recommendedName>
        <fullName evidence="10">Ig-like domain-containing protein</fullName>
    </recommendedName>
</protein>
<dbReference type="InterPro" id="IPR036179">
    <property type="entry name" value="Ig-like_dom_sf"/>
</dbReference>
<dbReference type="PROSITE" id="PS50835">
    <property type="entry name" value="IG_LIKE"/>
    <property type="match status" value="2"/>
</dbReference>
<keyword evidence="4" id="KW-1015">Disulfide bond</keyword>
<evidence type="ECO:0000256" key="4">
    <source>
        <dbReference type="ARBA" id="ARBA00023157"/>
    </source>
</evidence>
<dbReference type="GO" id="GO:0050852">
    <property type="term" value="P:T cell receptor signaling pathway"/>
    <property type="evidence" value="ECO:0007669"/>
    <property type="project" value="TreeGrafter"/>
</dbReference>
<evidence type="ECO:0000313" key="12">
    <source>
        <dbReference type="Proteomes" id="UP000827986"/>
    </source>
</evidence>
<name>A0A9D3XHZ3_9SAUR</name>
<dbReference type="InterPro" id="IPR003599">
    <property type="entry name" value="Ig_sub"/>
</dbReference>
<evidence type="ECO:0000256" key="9">
    <source>
        <dbReference type="SAM" id="SignalP"/>
    </source>
</evidence>
<dbReference type="GO" id="GO:1903037">
    <property type="term" value="P:regulation of leukocyte cell-cell adhesion"/>
    <property type="evidence" value="ECO:0007669"/>
    <property type="project" value="UniProtKB-ARBA"/>
</dbReference>
<evidence type="ECO:0000256" key="8">
    <source>
        <dbReference type="SAM" id="Phobius"/>
    </source>
</evidence>
<evidence type="ECO:0000313" key="11">
    <source>
        <dbReference type="EMBL" id="KAH1180071.1"/>
    </source>
</evidence>
<dbReference type="PANTHER" id="PTHR24100:SF145">
    <property type="entry name" value="CD276 ANTIGEN"/>
    <property type="match status" value="1"/>
</dbReference>
<evidence type="ECO:0000256" key="6">
    <source>
        <dbReference type="ARBA" id="ARBA00023319"/>
    </source>
</evidence>
<proteinExistence type="predicted"/>
<keyword evidence="8" id="KW-0812">Transmembrane</keyword>
<evidence type="ECO:0000259" key="10">
    <source>
        <dbReference type="PROSITE" id="PS50835"/>
    </source>
</evidence>
<keyword evidence="5" id="KW-0325">Glycoprotein</keyword>
<dbReference type="InterPro" id="IPR013783">
    <property type="entry name" value="Ig-like_fold"/>
</dbReference>
<keyword evidence="6" id="KW-0393">Immunoglobulin domain</keyword>
<feature type="domain" description="Ig-like" evidence="10">
    <location>
        <begin position="13"/>
        <end position="130"/>
    </location>
</feature>
<accession>A0A9D3XHZ3</accession>
<dbReference type="GO" id="GO:0005102">
    <property type="term" value="F:signaling receptor binding"/>
    <property type="evidence" value="ECO:0007669"/>
    <property type="project" value="TreeGrafter"/>
</dbReference>
<dbReference type="Gene3D" id="2.60.40.10">
    <property type="entry name" value="Immunoglobulins"/>
    <property type="match status" value="3"/>
</dbReference>
<dbReference type="SMART" id="SM00406">
    <property type="entry name" value="IGv"/>
    <property type="match status" value="2"/>
</dbReference>
<dbReference type="EMBL" id="JAHDVG010000471">
    <property type="protein sequence ID" value="KAH1180071.1"/>
    <property type="molecule type" value="Genomic_DNA"/>
</dbReference>
<dbReference type="PANTHER" id="PTHR24100">
    <property type="entry name" value="BUTYROPHILIN"/>
    <property type="match status" value="1"/>
</dbReference>
<reference evidence="11" key="1">
    <citation type="submission" date="2021-09" db="EMBL/GenBank/DDBJ databases">
        <title>The genome of Mauremys mutica provides insights into the evolution of semi-aquatic lifestyle.</title>
        <authorList>
            <person name="Gong S."/>
            <person name="Gao Y."/>
        </authorList>
    </citation>
    <scope>NUCLEOTIDE SEQUENCE</scope>
    <source>
        <strain evidence="11">MM-2020</strain>
        <tissue evidence="11">Muscle</tissue>
    </source>
</reference>
<evidence type="ECO:0000256" key="3">
    <source>
        <dbReference type="ARBA" id="ARBA00023136"/>
    </source>
</evidence>
<feature type="transmembrane region" description="Helical" evidence="8">
    <location>
        <begin position="362"/>
        <end position="385"/>
    </location>
</feature>
<comment type="subcellular location">
    <subcellularLocation>
        <location evidence="1">Membrane</location>
    </subcellularLocation>
</comment>
<keyword evidence="3 8" id="KW-0472">Membrane</keyword>
<dbReference type="FunFam" id="2.60.40.10:FF:000142">
    <property type="entry name" value="V-set domain-containing T-cell activation inhibitor 1"/>
    <property type="match status" value="1"/>
</dbReference>
<gene>
    <name evidence="11" type="ORF">KIL84_006121</name>
</gene>
<feature type="signal peptide" evidence="9">
    <location>
        <begin position="1"/>
        <end position="22"/>
    </location>
</feature>
<keyword evidence="8" id="KW-1133">Transmembrane helix</keyword>
<dbReference type="InterPro" id="IPR013106">
    <property type="entry name" value="Ig_V-set"/>
</dbReference>
<sequence length="432" mass="47494">MSVRSSSQSMLLPFLILHFAVAATSAPDVVAQFEGDVTLSCLFPSQPGMNLQRLTLTWQKERAGAEALVLHSYYYGKEQLERQDQIYRNRTQLDPEGLARGNASLTLRGIRIQDEGVYLCHITSEQGKISVRRQVAVMVQSAPDVVARFGGDVTLSCLFPSQPGMNLQHLTLTWQKERAGAEALVVHSYYYGREQLEKQDEAYRNRTRLDPEGLARGDASLTLRGVRTQDEGVYLCHITSELGKTSERRELRVGAPFSEPQLTFSLSSAGVMLTVHTGGGYPMATVQWLDEAGRDVTAEGATDQQVDEQGLYHVTSWVTVPPATHSARLTFMLTPRVLGAPITWPLSLQLSPGLLGPPASCLGVRLAVICAACLFIVLLAAAFLYRLRQGPAGSRSWRKAEEEEEEQKEISCPIPASPTGREQPARARLGQS</sequence>
<keyword evidence="2 9" id="KW-0732">Signal</keyword>
<dbReference type="InterPro" id="IPR050504">
    <property type="entry name" value="IgSF_BTN/MOG"/>
</dbReference>
<dbReference type="SUPFAM" id="SSF48726">
    <property type="entry name" value="Immunoglobulin"/>
    <property type="match status" value="3"/>
</dbReference>
<dbReference type="SMART" id="SM00409">
    <property type="entry name" value="IG"/>
    <property type="match status" value="2"/>
</dbReference>
<dbReference type="Proteomes" id="UP000827986">
    <property type="component" value="Unassembled WGS sequence"/>
</dbReference>
<dbReference type="AlphaFoldDB" id="A0A9D3XHZ3"/>